<dbReference type="InterPro" id="IPR011050">
    <property type="entry name" value="Pectin_lyase_fold/virulence"/>
</dbReference>
<dbReference type="SUPFAM" id="SSF51126">
    <property type="entry name" value="Pectin lyase-like"/>
    <property type="match status" value="2"/>
</dbReference>
<keyword evidence="4" id="KW-0456">Lyase</keyword>
<reference evidence="4" key="1">
    <citation type="submission" date="2020-05" db="EMBL/GenBank/DDBJ databases">
        <authorList>
            <person name="Chiriac C."/>
            <person name="Salcher M."/>
            <person name="Ghai R."/>
            <person name="Kavagutti S V."/>
        </authorList>
    </citation>
    <scope>NUCLEOTIDE SEQUENCE</scope>
</reference>
<comment type="subcellular location">
    <subcellularLocation>
        <location evidence="1">Virion</location>
    </subcellularLocation>
</comment>
<evidence type="ECO:0000259" key="3">
    <source>
        <dbReference type="Pfam" id="PF12708"/>
    </source>
</evidence>
<gene>
    <name evidence="5" type="ORF">UFOVP165_11</name>
    <name evidence="4" type="ORF">UFOVP72_40</name>
</gene>
<organism evidence="4">
    <name type="scientific">uncultured Caudovirales phage</name>
    <dbReference type="NCBI Taxonomy" id="2100421"/>
    <lineage>
        <taxon>Viruses</taxon>
        <taxon>Duplodnaviria</taxon>
        <taxon>Heunggongvirae</taxon>
        <taxon>Uroviricota</taxon>
        <taxon>Caudoviricetes</taxon>
        <taxon>Peduoviridae</taxon>
        <taxon>Maltschvirus</taxon>
        <taxon>Maltschvirus maltsch</taxon>
    </lineage>
</organism>
<evidence type="ECO:0000256" key="2">
    <source>
        <dbReference type="ARBA" id="ARBA00022844"/>
    </source>
</evidence>
<dbReference type="Pfam" id="PF12708">
    <property type="entry name" value="Pect-lyase_RHGA_epim"/>
    <property type="match status" value="1"/>
</dbReference>
<evidence type="ECO:0000313" key="4">
    <source>
        <dbReference type="EMBL" id="CAB4242167.1"/>
    </source>
</evidence>
<dbReference type="EMBL" id="LR798212">
    <property type="protein sequence ID" value="CAB5187170.1"/>
    <property type="molecule type" value="Genomic_DNA"/>
</dbReference>
<keyword evidence="2" id="KW-0946">Virion</keyword>
<proteinExistence type="predicted"/>
<protein>
    <submittedName>
        <fullName evidence="4">Pectate lyase superfamily protein</fullName>
    </submittedName>
</protein>
<evidence type="ECO:0000313" key="5">
    <source>
        <dbReference type="EMBL" id="CAB5187170.1"/>
    </source>
</evidence>
<dbReference type="GO" id="GO:0016829">
    <property type="term" value="F:lyase activity"/>
    <property type="evidence" value="ECO:0007669"/>
    <property type="project" value="UniProtKB-KW"/>
</dbReference>
<evidence type="ECO:0000256" key="1">
    <source>
        <dbReference type="ARBA" id="ARBA00004328"/>
    </source>
</evidence>
<accession>A0A6J5TB16</accession>
<feature type="domain" description="Rhamnogalacturonase A/B/Epimerase-like pectate lyase" evidence="3">
    <location>
        <begin position="140"/>
        <end position="216"/>
    </location>
</feature>
<dbReference type="InterPro" id="IPR024535">
    <property type="entry name" value="RHGA/B-epi-like_pectate_lyase"/>
</dbReference>
<dbReference type="InterPro" id="IPR006626">
    <property type="entry name" value="PbH1"/>
</dbReference>
<sequence>MAVNISSVAGAAWQFFTDDGAPLTGGLIYTYLAGTTTPATTYTTSVGNVANANPIVLNAAGRTPAEIWLTNSVSYKFVVKTSTGVTVGTYDDLYGIALGSDLTSFQTLLAGSTGSSYVGFIQSGTGAVAETVQTKLREQISVKDYGATGDGFTDDTAFIQNAINANPGRIIFFPKGQYIFSSLTVTSDSTTLRGEGSFRSGTVLISSITTGNSVTFTGAQHSGIEDMYLYATVKKSSGFAVYFTGNSFQCYATNVRVDYYNCGFGIYSATGTTIEGCQCRYLLGNYGVYFAGTSSVGSYRAVINNFDADNPYILEPTTAGAWAATTSYSVGAVVYVSGAIWQCTQSGTSSAVPPSGYPGSTAQSVFTSAVTDGSVQWNFISLVSLYWISQDSYAYSLVVNEAAILNGGGGYRISNSGGTSASQPKWAFIWDMECDHNFVVGALCEGGEGVVMNSCWMGSCLTGNGVSVSSAYAGEFTLNASRVYGNAQHGILVANGPKSIIISNNYVGVNSRASYYTYHGITFAAGASEFVVSNNIIGELAGVVGNTQGYGVYIAAGASTNFTITGNVFKNNATAPISDNSTGTLKQISLNAGVGFDVPTTITVGASPFTWTNNTGAMASVTISSGTVSQVTLNGYQVSAATNVGVAVPQGAPLVVTYTAAPTMIYTN</sequence>
<dbReference type="Gene3D" id="2.160.20.10">
    <property type="entry name" value="Single-stranded right-handed beta-helix, Pectin lyase-like"/>
    <property type="match status" value="2"/>
</dbReference>
<dbReference type="EMBL" id="LR797828">
    <property type="protein sequence ID" value="CAB4242167.1"/>
    <property type="molecule type" value="Genomic_DNA"/>
</dbReference>
<dbReference type="SMART" id="SM00710">
    <property type="entry name" value="PbH1"/>
    <property type="match status" value="7"/>
</dbReference>
<name>A0A6J5TB16_9CAUD</name>
<dbReference type="InterPro" id="IPR012334">
    <property type="entry name" value="Pectin_lyas_fold"/>
</dbReference>
<dbReference type="GO" id="GO:0051701">
    <property type="term" value="P:biological process involved in interaction with host"/>
    <property type="evidence" value="ECO:0007669"/>
    <property type="project" value="UniProtKB-ARBA"/>
</dbReference>
<dbReference type="GO" id="GO:0044423">
    <property type="term" value="C:virion component"/>
    <property type="evidence" value="ECO:0007669"/>
    <property type="project" value="UniProtKB-KW"/>
</dbReference>
<dbReference type="GO" id="GO:0019058">
    <property type="term" value="P:viral life cycle"/>
    <property type="evidence" value="ECO:0007669"/>
    <property type="project" value="UniProtKB-ARBA"/>
</dbReference>